<keyword evidence="1" id="KW-0812">Transmembrane</keyword>
<comment type="caution">
    <text evidence="2">The sequence shown here is derived from an EMBL/GenBank/DDBJ whole genome shotgun (WGS) entry which is preliminary data.</text>
</comment>
<feature type="transmembrane region" description="Helical" evidence="1">
    <location>
        <begin position="131"/>
        <end position="150"/>
    </location>
</feature>
<feature type="transmembrane region" description="Helical" evidence="1">
    <location>
        <begin position="90"/>
        <end position="111"/>
    </location>
</feature>
<name>A0ABT4D0E4_9CLOT</name>
<dbReference type="Pfam" id="PF11188">
    <property type="entry name" value="DUF2975"/>
    <property type="match status" value="1"/>
</dbReference>
<proteinExistence type="predicted"/>
<evidence type="ECO:0000313" key="3">
    <source>
        <dbReference type="Proteomes" id="UP001078443"/>
    </source>
</evidence>
<dbReference type="Proteomes" id="UP001078443">
    <property type="component" value="Unassembled WGS sequence"/>
</dbReference>
<sequence>MKYYGKCSMASFLKIMLDVLIVVGIGMIIVIAKNAFTSKGINVSITLKIFLSVLFSIGGICLIHILFNLKKIVNSLVAVNPFVRSNAKSLKTISIECFIIAGCYLLNFFINPNWGKLKLVVIDVKGIHTDFAFFIFFFAGCFILILSKVFEQAVEVKEENELTI</sequence>
<keyword evidence="1" id="KW-0472">Membrane</keyword>
<reference evidence="2" key="1">
    <citation type="submission" date="2022-12" db="EMBL/GenBank/DDBJ databases">
        <authorList>
            <person name="Wang J."/>
        </authorList>
    </citation>
    <scope>NUCLEOTIDE SEQUENCE</scope>
    <source>
        <strain evidence="2">HY-45-18</strain>
    </source>
</reference>
<dbReference type="InterPro" id="IPR021354">
    <property type="entry name" value="DUF2975"/>
</dbReference>
<feature type="transmembrane region" description="Helical" evidence="1">
    <location>
        <begin position="45"/>
        <end position="69"/>
    </location>
</feature>
<keyword evidence="1" id="KW-1133">Transmembrane helix</keyword>
<accession>A0ABT4D0E4</accession>
<dbReference type="RefSeq" id="WP_268041009.1">
    <property type="nucleotide sequence ID" value="NZ_JAPQER010000003.1"/>
</dbReference>
<feature type="transmembrane region" description="Helical" evidence="1">
    <location>
        <begin position="12"/>
        <end position="33"/>
    </location>
</feature>
<dbReference type="EMBL" id="JAPQER010000003">
    <property type="protein sequence ID" value="MCY6484709.1"/>
    <property type="molecule type" value="Genomic_DNA"/>
</dbReference>
<evidence type="ECO:0000256" key="1">
    <source>
        <dbReference type="SAM" id="Phobius"/>
    </source>
</evidence>
<organism evidence="2 3">
    <name type="scientific">Clostridium aestuarii</name>
    <dbReference type="NCBI Taxonomy" id="338193"/>
    <lineage>
        <taxon>Bacteria</taxon>
        <taxon>Bacillati</taxon>
        <taxon>Bacillota</taxon>
        <taxon>Clostridia</taxon>
        <taxon>Eubacteriales</taxon>
        <taxon>Clostridiaceae</taxon>
        <taxon>Clostridium</taxon>
    </lineage>
</organism>
<protein>
    <submittedName>
        <fullName evidence="2">DUF2975 domain-containing protein</fullName>
    </submittedName>
</protein>
<gene>
    <name evidence="2" type="ORF">OW763_10185</name>
</gene>
<keyword evidence="3" id="KW-1185">Reference proteome</keyword>
<evidence type="ECO:0000313" key="2">
    <source>
        <dbReference type="EMBL" id="MCY6484709.1"/>
    </source>
</evidence>